<feature type="transmembrane region" description="Helical" evidence="1">
    <location>
        <begin position="142"/>
        <end position="164"/>
    </location>
</feature>
<keyword evidence="1" id="KW-0472">Membrane</keyword>
<proteinExistence type="predicted"/>
<dbReference type="InterPro" id="IPR043130">
    <property type="entry name" value="CDP-OH_PTrfase_TM_dom"/>
</dbReference>
<gene>
    <name evidence="2" type="ORF">FHL05_04285</name>
</gene>
<dbReference type="InterPro" id="IPR000462">
    <property type="entry name" value="CDP-OH_P_trans"/>
</dbReference>
<evidence type="ECO:0000256" key="1">
    <source>
        <dbReference type="SAM" id="Phobius"/>
    </source>
</evidence>
<keyword evidence="2" id="KW-0808">Transferase</keyword>
<dbReference type="Pfam" id="PF01066">
    <property type="entry name" value="CDP-OH_P_transf"/>
    <property type="match status" value="1"/>
</dbReference>
<comment type="caution">
    <text evidence="2">The sequence shown here is derived from an EMBL/GenBank/DDBJ whole genome shotgun (WGS) entry which is preliminary data.</text>
</comment>
<feature type="transmembrane region" description="Helical" evidence="1">
    <location>
        <begin position="170"/>
        <end position="189"/>
    </location>
</feature>
<dbReference type="GO" id="GO:0008654">
    <property type="term" value="P:phospholipid biosynthetic process"/>
    <property type="evidence" value="ECO:0007669"/>
    <property type="project" value="InterPro"/>
</dbReference>
<organism evidence="2 3">
    <name type="scientific">Companilactobacillus halodurans</name>
    <dbReference type="NCBI Taxonomy" id="2584183"/>
    <lineage>
        <taxon>Bacteria</taxon>
        <taxon>Bacillati</taxon>
        <taxon>Bacillota</taxon>
        <taxon>Bacilli</taxon>
        <taxon>Lactobacillales</taxon>
        <taxon>Lactobacillaceae</taxon>
        <taxon>Companilactobacillus</taxon>
    </lineage>
</organism>
<dbReference type="EMBL" id="VDFO01000012">
    <property type="protein sequence ID" value="MQS97105.1"/>
    <property type="molecule type" value="Genomic_DNA"/>
</dbReference>
<dbReference type="AlphaFoldDB" id="A0A5P0ZW28"/>
<dbReference type="Gene3D" id="1.20.120.1760">
    <property type="match status" value="1"/>
</dbReference>
<feature type="transmembrane region" description="Helical" evidence="1">
    <location>
        <begin position="27"/>
        <end position="46"/>
    </location>
</feature>
<dbReference type="GO" id="GO:0016020">
    <property type="term" value="C:membrane"/>
    <property type="evidence" value="ECO:0007669"/>
    <property type="project" value="InterPro"/>
</dbReference>
<evidence type="ECO:0000313" key="3">
    <source>
        <dbReference type="Proteomes" id="UP000371423"/>
    </source>
</evidence>
<evidence type="ECO:0000313" key="2">
    <source>
        <dbReference type="EMBL" id="MQS97105.1"/>
    </source>
</evidence>
<accession>A0A5P0ZW28</accession>
<keyword evidence="1" id="KW-1133">Transmembrane helix</keyword>
<keyword evidence="1" id="KW-0812">Transmembrane</keyword>
<feature type="transmembrane region" description="Helical" evidence="1">
    <location>
        <begin position="67"/>
        <end position="86"/>
    </location>
</feature>
<name>A0A5P0ZW28_9LACO</name>
<sequence length="190" mass="21084">MKPNFVSILSTVEVVIASVVLSASHNIKIAVIGWLLFFLWNLLDGVDGNIARLKKISTDLGSVYDAMSGYAAMFLFFFSAGIYAFNISDSKYAYIQIIIGAISGMSELFPRLVMHKAKNEVGNVSNIKSVSNKSEFGFTKKVALNVTSISGLVQPILLFCILFSVTNWFNYFYCVVNVMIMLVSIYKILK</sequence>
<dbReference type="GO" id="GO:0016780">
    <property type="term" value="F:phosphotransferase activity, for other substituted phosphate groups"/>
    <property type="evidence" value="ECO:0007669"/>
    <property type="project" value="InterPro"/>
</dbReference>
<protein>
    <submittedName>
        <fullName evidence="2">CDP-alcohol phosphatidyltransferase</fullName>
    </submittedName>
</protein>
<reference evidence="2 3" key="1">
    <citation type="journal article" date="2019" name="Syst. Appl. Microbiol.">
        <title>Polyphasic characterization of two novel Lactobacillus spp. isolated from blown salami packages: Description of Lactobacillus halodurans sp. nov. and Lactobacillus salsicarnum sp. nov.</title>
        <authorList>
            <person name="Schuster J.A."/>
            <person name="Klingl A."/>
            <person name="Vogel R.F."/>
            <person name="Ehrmann M.A."/>
        </authorList>
    </citation>
    <scope>NUCLEOTIDE SEQUENCE [LARGE SCALE GENOMIC DNA]</scope>
    <source>
        <strain evidence="2 3">TMW 1.1920</strain>
    </source>
</reference>
<dbReference type="Proteomes" id="UP000371423">
    <property type="component" value="Unassembled WGS sequence"/>
</dbReference>
<keyword evidence="3" id="KW-1185">Reference proteome</keyword>